<keyword evidence="2" id="KW-1185">Reference proteome</keyword>
<accession>W6YRK1</accession>
<gene>
    <name evidence="1" type="ORF">COCMIDRAFT_29262</name>
</gene>
<reference evidence="1 2" key="1">
    <citation type="journal article" date="2013" name="PLoS Genet.">
        <title>Comparative genome structure, secondary metabolite, and effector coding capacity across Cochliobolus pathogens.</title>
        <authorList>
            <person name="Condon B.J."/>
            <person name="Leng Y."/>
            <person name="Wu D."/>
            <person name="Bushley K.E."/>
            <person name="Ohm R.A."/>
            <person name="Otillar R."/>
            <person name="Martin J."/>
            <person name="Schackwitz W."/>
            <person name="Grimwood J."/>
            <person name="MohdZainudin N."/>
            <person name="Xue C."/>
            <person name="Wang R."/>
            <person name="Manning V.A."/>
            <person name="Dhillon B."/>
            <person name="Tu Z.J."/>
            <person name="Steffenson B.J."/>
            <person name="Salamov A."/>
            <person name="Sun H."/>
            <person name="Lowry S."/>
            <person name="LaButti K."/>
            <person name="Han J."/>
            <person name="Copeland A."/>
            <person name="Lindquist E."/>
            <person name="Barry K."/>
            <person name="Schmutz J."/>
            <person name="Baker S.E."/>
            <person name="Ciuffetti L.M."/>
            <person name="Grigoriev I.V."/>
            <person name="Zhong S."/>
            <person name="Turgeon B.G."/>
        </authorList>
    </citation>
    <scope>NUCLEOTIDE SEQUENCE [LARGE SCALE GENOMIC DNA]</scope>
    <source>
        <strain evidence="1 2">ATCC 44560</strain>
    </source>
</reference>
<organism evidence="1 2">
    <name type="scientific">Bipolaris oryzae ATCC 44560</name>
    <dbReference type="NCBI Taxonomy" id="930090"/>
    <lineage>
        <taxon>Eukaryota</taxon>
        <taxon>Fungi</taxon>
        <taxon>Dikarya</taxon>
        <taxon>Ascomycota</taxon>
        <taxon>Pezizomycotina</taxon>
        <taxon>Dothideomycetes</taxon>
        <taxon>Pleosporomycetidae</taxon>
        <taxon>Pleosporales</taxon>
        <taxon>Pleosporineae</taxon>
        <taxon>Pleosporaceae</taxon>
        <taxon>Bipolaris</taxon>
    </lineage>
</organism>
<protein>
    <recommendedName>
        <fullName evidence="3">BZIP domain-containing protein</fullName>
    </recommendedName>
</protein>
<dbReference type="HOGENOM" id="CLU_556646_0_0_1"/>
<sequence>MARRPLLLLPPADDWTQVQNRIIRRRMQNRVAQRNHHKEYCRKVSRLAGGGHKRKEADEQAFSKQALRLQEDQILPASSPLQISSHENDAAHTAMMSYADLLPDISPPDLWGVGTFECEQLGRDETRFEAFRGTSPFAAGYDAMAGKGASTRVFDNKAVPLALGPGLSKTTCATANTNLIGAVSATPWLWLLLLDVNFENAPSPALPEELMFSYLDRNNANIFSSRETLHQCCSSCAYTLMHLQLPLCARGSIVIPRRTRTRLRLTRTAYILYSAAKKKTKVREKLEIIADVSKDKASTGKDLVNSPELCVRVVAAETKSISQPAPMQPFPLPLLQLSDKHSTLCARLPAENNRFGGGDGVADGAETDQAYLVVPMMGYSSVGTTQDHNSYDYGCDYSCDYNCTQDNLLTQGHTSLRAMTTYSSLIIQTPSNTAVSSPALTAMSTLNNTAVPVLDLDAMHRIAELARHRLVGQSPAIWDEMAAKPPTRQQ</sequence>
<evidence type="ECO:0000313" key="2">
    <source>
        <dbReference type="Proteomes" id="UP000054032"/>
    </source>
</evidence>
<dbReference type="AlphaFoldDB" id="W6YRK1"/>
<dbReference type="Proteomes" id="UP000054032">
    <property type="component" value="Unassembled WGS sequence"/>
</dbReference>
<dbReference type="RefSeq" id="XP_007691408.1">
    <property type="nucleotide sequence ID" value="XM_007693218.1"/>
</dbReference>
<name>W6YRK1_COCMI</name>
<evidence type="ECO:0008006" key="3">
    <source>
        <dbReference type="Google" id="ProtNLM"/>
    </source>
</evidence>
<dbReference type="EMBL" id="KI964074">
    <property type="protein sequence ID" value="EUC42082.1"/>
    <property type="molecule type" value="Genomic_DNA"/>
</dbReference>
<evidence type="ECO:0000313" key="1">
    <source>
        <dbReference type="EMBL" id="EUC42082.1"/>
    </source>
</evidence>
<proteinExistence type="predicted"/>
<dbReference type="KEGG" id="bor:COCMIDRAFT_29262"/>
<dbReference type="GeneID" id="19121473"/>